<protein>
    <submittedName>
        <fullName evidence="2">Uncharacterized protein</fullName>
    </submittedName>
</protein>
<accession>A0AAV4X359</accession>
<reference evidence="2 3" key="1">
    <citation type="submission" date="2021-06" db="EMBL/GenBank/DDBJ databases">
        <title>Caerostris darwini draft genome.</title>
        <authorList>
            <person name="Kono N."/>
            <person name="Arakawa K."/>
        </authorList>
    </citation>
    <scope>NUCLEOTIDE SEQUENCE [LARGE SCALE GENOMIC DNA]</scope>
</reference>
<proteinExistence type="predicted"/>
<dbReference type="EMBL" id="BPLQ01015557">
    <property type="protein sequence ID" value="GIY88997.1"/>
    <property type="molecule type" value="Genomic_DNA"/>
</dbReference>
<dbReference type="AlphaFoldDB" id="A0AAV4X359"/>
<dbReference type="Proteomes" id="UP001054837">
    <property type="component" value="Unassembled WGS sequence"/>
</dbReference>
<keyword evidence="3" id="KW-1185">Reference proteome</keyword>
<sequence length="181" mass="19728">MRSLTEDAGSPDCFTSSVVGPRNNAAESSGCRRLRQLKEVGEQGFVGGERRKKITHTCWQLVLPLTIHLSRPHAKLLILLHVSILSARILADKSKRGDKPPNAVTRISSELRYFGDLICLQLACGVSATSKGNVESFFFGVPPSFLPLPPPSSVLRSWQQANCRICGKNVVSLFNGSDIPT</sequence>
<evidence type="ECO:0000256" key="1">
    <source>
        <dbReference type="SAM" id="MobiDB-lite"/>
    </source>
</evidence>
<feature type="region of interest" description="Disordered" evidence="1">
    <location>
        <begin position="1"/>
        <end position="24"/>
    </location>
</feature>
<evidence type="ECO:0000313" key="3">
    <source>
        <dbReference type="Proteomes" id="UP001054837"/>
    </source>
</evidence>
<gene>
    <name evidence="2" type="ORF">CDAR_510101</name>
</gene>
<evidence type="ECO:0000313" key="2">
    <source>
        <dbReference type="EMBL" id="GIY88997.1"/>
    </source>
</evidence>
<comment type="caution">
    <text evidence="2">The sequence shown here is derived from an EMBL/GenBank/DDBJ whole genome shotgun (WGS) entry which is preliminary data.</text>
</comment>
<organism evidence="2 3">
    <name type="scientific">Caerostris darwini</name>
    <dbReference type="NCBI Taxonomy" id="1538125"/>
    <lineage>
        <taxon>Eukaryota</taxon>
        <taxon>Metazoa</taxon>
        <taxon>Ecdysozoa</taxon>
        <taxon>Arthropoda</taxon>
        <taxon>Chelicerata</taxon>
        <taxon>Arachnida</taxon>
        <taxon>Araneae</taxon>
        <taxon>Araneomorphae</taxon>
        <taxon>Entelegynae</taxon>
        <taxon>Araneoidea</taxon>
        <taxon>Araneidae</taxon>
        <taxon>Caerostris</taxon>
    </lineage>
</organism>
<name>A0AAV4X359_9ARAC</name>